<gene>
    <name evidence="2" type="ORF">AO353_03755</name>
</gene>
<proteinExistence type="predicted"/>
<protein>
    <recommendedName>
        <fullName evidence="4">DUF3077 domain-containing protein</fullName>
    </recommendedName>
</protein>
<dbReference type="Pfam" id="PF19619">
    <property type="entry name" value="DUF6124"/>
    <property type="match status" value="1"/>
</dbReference>
<reference evidence="3" key="1">
    <citation type="submission" date="2015-09" db="EMBL/GenBank/DDBJ databases">
        <title>Whole genome sequence of Pseudomonas fluorescens FW300-N2E3.</title>
        <authorList>
            <person name="Ray J."/>
            <person name="Melnyk R."/>
            <person name="Deutschbauer A."/>
        </authorList>
    </citation>
    <scope>NUCLEOTIDE SEQUENCE [LARGE SCALE GENOMIC DNA]</scope>
    <source>
        <strain evidence="3">FW300-N2E3</strain>
    </source>
</reference>
<dbReference type="EMBL" id="CP012830">
    <property type="protein sequence ID" value="ALI00201.1"/>
    <property type="molecule type" value="Genomic_DNA"/>
</dbReference>
<sequence>MFKATPNPPEYDNVSPYDSPDSKKLHAAAHKALDHYLKPGTGNPRDYERRSLKFFAVLPDINNEALMAYTYETFCSVSTLILDLSDDLEDKHRNLALAIHQLTEHGLLVVEKALDNEHPIQPIEYGLQL</sequence>
<dbReference type="AlphaFoldDB" id="A0A0N9VK41"/>
<organism evidence="2 3">
    <name type="scientific">Pseudomonas fluorescens</name>
    <dbReference type="NCBI Taxonomy" id="294"/>
    <lineage>
        <taxon>Bacteria</taxon>
        <taxon>Pseudomonadati</taxon>
        <taxon>Pseudomonadota</taxon>
        <taxon>Gammaproteobacteria</taxon>
        <taxon>Pseudomonadales</taxon>
        <taxon>Pseudomonadaceae</taxon>
        <taxon>Pseudomonas</taxon>
    </lineage>
</organism>
<reference evidence="2 3" key="2">
    <citation type="journal article" date="2018" name="Nature">
        <title>Mutant phenotypes for thousands of bacterial genes of unknown function.</title>
        <authorList>
            <person name="Price M.N."/>
            <person name="Wetmore K.M."/>
            <person name="Waters R.J."/>
            <person name="Callaghan M."/>
            <person name="Ray J."/>
            <person name="Liu H."/>
            <person name="Kuehl J.V."/>
            <person name="Melnyk R.A."/>
            <person name="Lamson J.S."/>
            <person name="Suh Y."/>
            <person name="Carlson H.K."/>
            <person name="Esquivel Z."/>
            <person name="Sadeeshkumar H."/>
            <person name="Chakraborty R."/>
            <person name="Zane G.M."/>
            <person name="Rubin B.E."/>
            <person name="Wall J.D."/>
            <person name="Visel A."/>
            <person name="Bristow J."/>
            <person name="Blow M.J."/>
            <person name="Arkin A.P."/>
            <person name="Deutschbauer A.M."/>
        </authorList>
    </citation>
    <scope>NUCLEOTIDE SEQUENCE [LARGE SCALE GENOMIC DNA]</scope>
    <source>
        <strain evidence="2 3">FW300-N2E3</strain>
    </source>
</reference>
<evidence type="ECO:0000313" key="2">
    <source>
        <dbReference type="EMBL" id="ALI00201.1"/>
    </source>
</evidence>
<feature type="region of interest" description="Disordered" evidence="1">
    <location>
        <begin position="1"/>
        <end position="22"/>
    </location>
</feature>
<dbReference type="OrthoDB" id="6992966at2"/>
<dbReference type="RefSeq" id="WP_054593739.1">
    <property type="nucleotide sequence ID" value="NZ_CP012830.1"/>
</dbReference>
<evidence type="ECO:0000256" key="1">
    <source>
        <dbReference type="SAM" id="MobiDB-lite"/>
    </source>
</evidence>
<dbReference type="Proteomes" id="UP000066487">
    <property type="component" value="Chromosome"/>
</dbReference>
<evidence type="ECO:0008006" key="4">
    <source>
        <dbReference type="Google" id="ProtNLM"/>
    </source>
</evidence>
<name>A0A0N9VK41_PSEFL</name>
<accession>A0A0N9VK41</accession>
<evidence type="ECO:0000313" key="3">
    <source>
        <dbReference type="Proteomes" id="UP000066487"/>
    </source>
</evidence>